<sequence>RVAAVFLGLVAAVSAAGFTAPSAYSASVYGPSIGSYGHGHRGYLPQAYNLQVRFGGGVQGHGGHGGHGVAVVSGHGGYGGYG</sequence>
<dbReference type="EMBL" id="GEGO01005694">
    <property type="protein sequence ID" value="JAR89710.1"/>
    <property type="molecule type" value="Transcribed_RNA"/>
</dbReference>
<feature type="chain" id="PRO_5012791482" evidence="1">
    <location>
        <begin position="16"/>
        <end position="82"/>
    </location>
</feature>
<organism evidence="2">
    <name type="scientific">Ixodes ricinus</name>
    <name type="common">Common tick</name>
    <name type="synonym">Acarus ricinus</name>
    <dbReference type="NCBI Taxonomy" id="34613"/>
    <lineage>
        <taxon>Eukaryota</taxon>
        <taxon>Metazoa</taxon>
        <taxon>Ecdysozoa</taxon>
        <taxon>Arthropoda</taxon>
        <taxon>Chelicerata</taxon>
        <taxon>Arachnida</taxon>
        <taxon>Acari</taxon>
        <taxon>Parasitiformes</taxon>
        <taxon>Ixodida</taxon>
        <taxon>Ixodoidea</taxon>
        <taxon>Ixodidae</taxon>
        <taxon>Ixodinae</taxon>
        <taxon>Ixodes</taxon>
    </lineage>
</organism>
<feature type="signal peptide" evidence="1">
    <location>
        <begin position="1"/>
        <end position="15"/>
    </location>
</feature>
<protein>
    <submittedName>
        <fullName evidence="2">Putative secreted ggy protein</fullName>
    </submittedName>
</protein>
<name>A0A147BFX4_IXORI</name>
<evidence type="ECO:0000256" key="1">
    <source>
        <dbReference type="SAM" id="SignalP"/>
    </source>
</evidence>
<feature type="non-terminal residue" evidence="2">
    <location>
        <position position="82"/>
    </location>
</feature>
<dbReference type="AlphaFoldDB" id="A0A147BFX4"/>
<proteinExistence type="predicted"/>
<keyword evidence="1" id="KW-0732">Signal</keyword>
<reference evidence="2" key="1">
    <citation type="journal article" date="2018" name="PLoS Negl. Trop. Dis.">
        <title>Sialome diversity of ticks revealed by RNAseq of single tick salivary glands.</title>
        <authorList>
            <person name="Perner J."/>
            <person name="Kropackova S."/>
            <person name="Kopacek P."/>
            <person name="Ribeiro J.M."/>
        </authorList>
    </citation>
    <scope>NUCLEOTIDE SEQUENCE</scope>
    <source>
        <strain evidence="2">Siblings of single egg batch collected in Ceske Budejovice</strain>
        <tissue evidence="2">Salivary glands</tissue>
    </source>
</reference>
<evidence type="ECO:0000313" key="2">
    <source>
        <dbReference type="EMBL" id="JAR89710.1"/>
    </source>
</evidence>
<accession>A0A147BFX4</accession>
<feature type="non-terminal residue" evidence="2">
    <location>
        <position position="1"/>
    </location>
</feature>